<feature type="domain" description="VOC" evidence="1">
    <location>
        <begin position="5"/>
        <end position="115"/>
    </location>
</feature>
<comment type="caution">
    <text evidence="2">The sequence shown here is derived from an EMBL/GenBank/DDBJ whole genome shotgun (WGS) entry which is preliminary data.</text>
</comment>
<sequence length="118" mass="12793">MPLGALRSVYTVANDMDLMQAFYAEALELPLAFRDRDNWCQFKVGQFAFALSSPSEAATGARGSVVVFGATDVAQLAQRIERLGGLHLSSRDMGSHGSVATFADPENNLFQIHARQST</sequence>
<dbReference type="AlphaFoldDB" id="A0A4Y9L1C8"/>
<accession>A0A4Y9L1C8</accession>
<protein>
    <submittedName>
        <fullName evidence="2">Glyoxalase</fullName>
    </submittedName>
</protein>
<organism evidence="2 3">
    <name type="scientific">Bradyrhizobium niftali</name>
    <dbReference type="NCBI Taxonomy" id="2560055"/>
    <lineage>
        <taxon>Bacteria</taxon>
        <taxon>Pseudomonadati</taxon>
        <taxon>Pseudomonadota</taxon>
        <taxon>Alphaproteobacteria</taxon>
        <taxon>Hyphomicrobiales</taxon>
        <taxon>Nitrobacteraceae</taxon>
        <taxon>Bradyrhizobium</taxon>
    </lineage>
</organism>
<dbReference type="InterPro" id="IPR029068">
    <property type="entry name" value="Glyas_Bleomycin-R_OHBP_Dase"/>
</dbReference>
<dbReference type="CDD" id="cd06587">
    <property type="entry name" value="VOC"/>
    <property type="match status" value="1"/>
</dbReference>
<dbReference type="RefSeq" id="WP_135179395.1">
    <property type="nucleotide sequence ID" value="NZ_JBIYER010000001.1"/>
</dbReference>
<dbReference type="InterPro" id="IPR037523">
    <property type="entry name" value="VOC_core"/>
</dbReference>
<reference evidence="2 3" key="1">
    <citation type="submission" date="2019-03" db="EMBL/GenBank/DDBJ databases">
        <title>Bradyrhizobium diversity isolated from nodules of Chamaecrista fasciculata.</title>
        <authorList>
            <person name="Klepa M.S."/>
            <person name="Urquiaga M.O."/>
            <person name="Hungria M."/>
            <person name="Delamuta J.R."/>
        </authorList>
    </citation>
    <scope>NUCLEOTIDE SEQUENCE [LARGE SCALE GENOMIC DNA]</scope>
    <source>
        <strain evidence="2 3">CNPSo 3448</strain>
    </source>
</reference>
<name>A0A4Y9L1C8_9BRAD</name>
<dbReference type="Pfam" id="PF18029">
    <property type="entry name" value="Glyoxalase_6"/>
    <property type="match status" value="1"/>
</dbReference>
<evidence type="ECO:0000313" key="2">
    <source>
        <dbReference type="EMBL" id="TFV37388.1"/>
    </source>
</evidence>
<dbReference type="OrthoDB" id="9812656at2"/>
<evidence type="ECO:0000259" key="1">
    <source>
        <dbReference type="PROSITE" id="PS51819"/>
    </source>
</evidence>
<dbReference type="SUPFAM" id="SSF54593">
    <property type="entry name" value="Glyoxalase/Bleomycin resistance protein/Dihydroxybiphenyl dioxygenase"/>
    <property type="match status" value="1"/>
</dbReference>
<dbReference type="Gene3D" id="3.10.180.10">
    <property type="entry name" value="2,3-Dihydroxybiphenyl 1,2-Dioxygenase, domain 1"/>
    <property type="match status" value="1"/>
</dbReference>
<proteinExistence type="predicted"/>
<dbReference type="InterPro" id="IPR041581">
    <property type="entry name" value="Glyoxalase_6"/>
</dbReference>
<evidence type="ECO:0000313" key="3">
    <source>
        <dbReference type="Proteomes" id="UP000297966"/>
    </source>
</evidence>
<dbReference type="EMBL" id="SPQT01000052">
    <property type="protein sequence ID" value="TFV37388.1"/>
    <property type="molecule type" value="Genomic_DNA"/>
</dbReference>
<dbReference type="PROSITE" id="PS51819">
    <property type="entry name" value="VOC"/>
    <property type="match status" value="1"/>
</dbReference>
<gene>
    <name evidence="2" type="ORF">E4K65_43930</name>
</gene>
<dbReference type="Proteomes" id="UP000297966">
    <property type="component" value="Unassembled WGS sequence"/>
</dbReference>
<keyword evidence="3" id="KW-1185">Reference proteome</keyword>